<comment type="caution">
    <text evidence="2">The sequence shown here is derived from an EMBL/GenBank/DDBJ whole genome shotgun (WGS) entry which is preliminary data.</text>
</comment>
<gene>
    <name evidence="2" type="ORF">GC097_16030</name>
</gene>
<dbReference type="Proteomes" id="UP000618579">
    <property type="component" value="Unassembled WGS sequence"/>
</dbReference>
<dbReference type="InterPro" id="IPR001584">
    <property type="entry name" value="Integrase_cat-core"/>
</dbReference>
<evidence type="ECO:0000259" key="1">
    <source>
        <dbReference type="Pfam" id="PF13333"/>
    </source>
</evidence>
<proteinExistence type="predicted"/>
<name>A0ABX1ZN49_9BACL</name>
<dbReference type="EMBL" id="WHNZ01000037">
    <property type="protein sequence ID" value="NOV01525.1"/>
    <property type="molecule type" value="Genomic_DNA"/>
</dbReference>
<dbReference type="Pfam" id="PF13333">
    <property type="entry name" value="rve_2"/>
    <property type="match status" value="1"/>
</dbReference>
<keyword evidence="3" id="KW-1185">Reference proteome</keyword>
<feature type="domain" description="Integrase catalytic" evidence="1">
    <location>
        <begin position="5"/>
        <end position="40"/>
    </location>
</feature>
<accession>A0ABX1ZN49</accession>
<protein>
    <submittedName>
        <fullName evidence="2">IS3 family transposase</fullName>
    </submittedName>
</protein>
<evidence type="ECO:0000313" key="2">
    <source>
        <dbReference type="EMBL" id="NOV01525.1"/>
    </source>
</evidence>
<evidence type="ECO:0000313" key="3">
    <source>
        <dbReference type="Proteomes" id="UP000618579"/>
    </source>
</evidence>
<organism evidence="2 3">
    <name type="scientific">Paenibacillus planticolens</name>
    <dbReference type="NCBI Taxonomy" id="2654976"/>
    <lineage>
        <taxon>Bacteria</taxon>
        <taxon>Bacillati</taxon>
        <taxon>Bacillota</taxon>
        <taxon>Bacilli</taxon>
        <taxon>Bacillales</taxon>
        <taxon>Paenibacillaceae</taxon>
        <taxon>Paenibacillus</taxon>
    </lineage>
</organism>
<reference evidence="2 3" key="1">
    <citation type="submission" date="2019-10" db="EMBL/GenBank/DDBJ databases">
        <title>Description of Paenibacillus pedi sp. nov.</title>
        <authorList>
            <person name="Carlier A."/>
            <person name="Qi S."/>
        </authorList>
    </citation>
    <scope>NUCLEOTIDE SEQUENCE [LARGE SCALE GENOMIC DNA]</scope>
    <source>
        <strain evidence="2 3">LMG 31457</strain>
    </source>
</reference>
<sequence length="47" mass="5573">MTLIATRDEAKSKIFEYITCFYYGKRIHSSIGHLSPNRYDRTFLETV</sequence>